<accession>A0A1I7X084</accession>
<dbReference type="Pfam" id="PF05380">
    <property type="entry name" value="Peptidase_A17"/>
    <property type="match status" value="1"/>
</dbReference>
<protein>
    <submittedName>
        <fullName evidence="2">MULE domain-containing protein</fullName>
    </submittedName>
</protein>
<name>A0A1I7X084_HETBA</name>
<dbReference type="AlphaFoldDB" id="A0A1I7X084"/>
<dbReference type="PANTHER" id="PTHR47331">
    <property type="entry name" value="PHD-TYPE DOMAIN-CONTAINING PROTEIN"/>
    <property type="match status" value="1"/>
</dbReference>
<dbReference type="Proteomes" id="UP000095283">
    <property type="component" value="Unplaced"/>
</dbReference>
<proteinExistence type="predicted"/>
<reference evidence="2" key="1">
    <citation type="submission" date="2016-11" db="UniProtKB">
        <authorList>
            <consortium name="WormBaseParasite"/>
        </authorList>
    </citation>
    <scope>IDENTIFICATION</scope>
</reference>
<dbReference type="WBParaSite" id="Hba_10850">
    <property type="protein sequence ID" value="Hba_10850"/>
    <property type="gene ID" value="Hba_10850"/>
</dbReference>
<keyword evidence="1" id="KW-1185">Reference proteome</keyword>
<evidence type="ECO:0000313" key="1">
    <source>
        <dbReference type="Proteomes" id="UP000095283"/>
    </source>
</evidence>
<organism evidence="1 2">
    <name type="scientific">Heterorhabditis bacteriophora</name>
    <name type="common">Entomopathogenic nematode worm</name>
    <dbReference type="NCBI Taxonomy" id="37862"/>
    <lineage>
        <taxon>Eukaryota</taxon>
        <taxon>Metazoa</taxon>
        <taxon>Ecdysozoa</taxon>
        <taxon>Nematoda</taxon>
        <taxon>Chromadorea</taxon>
        <taxon>Rhabditida</taxon>
        <taxon>Rhabditina</taxon>
        <taxon>Rhabditomorpha</taxon>
        <taxon>Strongyloidea</taxon>
        <taxon>Heterorhabditidae</taxon>
        <taxon>Heterorhabditis</taxon>
    </lineage>
</organism>
<sequence>MTAYVPAPISFRPSQQRGRDIAFYPLPCQSKLAYEALKDGARSAFGKIPYVYIVNGNFITNPEIPVNPHSWTPRNSARALAGRETIDVGNYLRQNANMTPKQAQHMLLKRNAQSDKSNLRCVTDNEDLLLLDDGNMIVVGSRMLWNAVFHTLNGKSFFVIQGGQAIAMFFALIKASQRATYDRLFKWSHDELAQLGDLYHLTLPGVKFLADFELRAMKAIESQLVIEVLGCTFHYKKCIYQRRDAVGLRSNAASDALVSTYFRGFGVMPFLAPHLFNISECLPPPRLPSDKPTEALLDNFRTYYRNTWLPPNGIFHKYLDHSKNFYSRTTNAVEGSHTRIRAAFPSESFLFQPLLFLLLRSEIMTTEITVNGTKRLVDKDELWELANQNENVQLNIGEWRIQTRYELKIYDADAFITHANKYYSEVPPDFIQTASKLWLACIYTVKKFYLDINVHLTSYNALKYFVKLACNLGLDCKKVDEVNHAISGLHFQSIPSMTYAYDNDAKTKLSGTKYNGENRVVGQHTVSQQLASVYDPLGFLVPLLLPAKIFLQSLWATDYAWDTVLQHGHSTRWRDIMNDINHWEKRIPRHVHKGHHPATIIVFADASQHAIAACAYLKTADDCHLIMAKSKYLTSKEYQLFLKWR</sequence>
<dbReference type="InterPro" id="IPR008042">
    <property type="entry name" value="Retrotrans_Pao"/>
</dbReference>
<dbReference type="PANTHER" id="PTHR47331:SF5">
    <property type="entry name" value="RIBONUCLEASE H"/>
    <property type="match status" value="1"/>
</dbReference>
<evidence type="ECO:0000313" key="2">
    <source>
        <dbReference type="WBParaSite" id="Hba_10850"/>
    </source>
</evidence>